<evidence type="ECO:0000259" key="19">
    <source>
        <dbReference type="Pfam" id="PF12697"/>
    </source>
</evidence>
<feature type="domain" description="AB hydrolase-1" evidence="19">
    <location>
        <begin position="836"/>
        <end position="1075"/>
    </location>
</feature>
<dbReference type="Proteomes" id="UP001140293">
    <property type="component" value="Unassembled WGS sequence"/>
</dbReference>
<dbReference type="GO" id="GO:0008203">
    <property type="term" value="P:cholesterol metabolic process"/>
    <property type="evidence" value="ECO:0007669"/>
    <property type="project" value="UniProtKB-KW"/>
</dbReference>
<keyword evidence="6" id="KW-0560">Oxidoreductase</keyword>
<protein>
    <recommendedName>
        <fullName evidence="14">Cholesterol oxidase</fullName>
        <ecNumber evidence="13">1.1.3.6</ecNumber>
        <ecNumber evidence="11">5.3.3.1</ecNumber>
    </recommendedName>
    <alternativeName>
        <fullName evidence="15">Cholesterol isomerase</fullName>
    </alternativeName>
</protein>
<evidence type="ECO:0000313" key="21">
    <source>
        <dbReference type="Proteomes" id="UP001140293"/>
    </source>
</evidence>
<dbReference type="Pfam" id="PF05199">
    <property type="entry name" value="GMC_oxred_C"/>
    <property type="match status" value="1"/>
</dbReference>
<reference evidence="20" key="1">
    <citation type="submission" date="2020-07" db="EMBL/GenBank/DDBJ databases">
        <authorList>
            <person name="Pettersson B.M.F."/>
            <person name="Behra P.R.K."/>
            <person name="Ramesh M."/>
            <person name="Das S."/>
            <person name="Dasgupta S."/>
            <person name="Kirsebom L.A."/>
        </authorList>
    </citation>
    <scope>NUCLEOTIDE SEQUENCE</scope>
    <source>
        <strain evidence="20">DSM 44615</strain>
    </source>
</reference>
<evidence type="ECO:0000256" key="9">
    <source>
        <dbReference type="ARBA" id="ARBA00023221"/>
    </source>
</evidence>
<evidence type="ECO:0000259" key="17">
    <source>
        <dbReference type="Pfam" id="PF00732"/>
    </source>
</evidence>
<name>A0A9X3BTD6_9MYCO</name>
<evidence type="ECO:0000256" key="5">
    <source>
        <dbReference type="ARBA" id="ARBA00022827"/>
    </source>
</evidence>
<dbReference type="GO" id="GO:0004769">
    <property type="term" value="F:steroid Delta-isomerase activity"/>
    <property type="evidence" value="ECO:0007669"/>
    <property type="project" value="UniProtKB-EC"/>
</dbReference>
<reference evidence="20" key="2">
    <citation type="journal article" date="2022" name="BMC Genomics">
        <title>Comparative genome analysis of mycobacteria focusing on tRNA and non-coding RNA.</title>
        <authorList>
            <person name="Behra P.R.K."/>
            <person name="Pettersson B.M.F."/>
            <person name="Ramesh M."/>
            <person name="Das S."/>
            <person name="Dasgupta S."/>
            <person name="Kirsebom L.A."/>
        </authorList>
    </citation>
    <scope>NUCLEOTIDE SEQUENCE</scope>
    <source>
        <strain evidence="20">DSM 44615</strain>
    </source>
</reference>
<dbReference type="InterPro" id="IPR007867">
    <property type="entry name" value="GMC_OxRtase_C"/>
</dbReference>
<gene>
    <name evidence="20" type="ORF">H7I41_06235</name>
</gene>
<evidence type="ECO:0000256" key="10">
    <source>
        <dbReference type="ARBA" id="ARBA00023235"/>
    </source>
</evidence>
<comment type="cofactor">
    <cofactor evidence="1">
        <name>FAD</name>
        <dbReference type="ChEBI" id="CHEBI:57692"/>
    </cofactor>
</comment>
<evidence type="ECO:0000256" key="14">
    <source>
        <dbReference type="ARBA" id="ARBA00049744"/>
    </source>
</evidence>
<evidence type="ECO:0000256" key="12">
    <source>
        <dbReference type="ARBA" id="ARBA00049645"/>
    </source>
</evidence>
<evidence type="ECO:0000259" key="18">
    <source>
        <dbReference type="Pfam" id="PF05199"/>
    </source>
</evidence>
<evidence type="ECO:0000256" key="16">
    <source>
        <dbReference type="SAM" id="MobiDB-lite"/>
    </source>
</evidence>
<evidence type="ECO:0000256" key="7">
    <source>
        <dbReference type="ARBA" id="ARBA00023098"/>
    </source>
</evidence>
<feature type="domain" description="Glucose-methanol-choline oxidoreductase C-terminal" evidence="18">
    <location>
        <begin position="483"/>
        <end position="555"/>
    </location>
</feature>
<evidence type="ECO:0000256" key="8">
    <source>
        <dbReference type="ARBA" id="ARBA00023166"/>
    </source>
</evidence>
<keyword evidence="8" id="KW-1207">Sterol metabolism</keyword>
<dbReference type="SUPFAM" id="SSF53474">
    <property type="entry name" value="alpha/beta-Hydrolases"/>
    <property type="match status" value="1"/>
</dbReference>
<dbReference type="Gene3D" id="3.40.50.1820">
    <property type="entry name" value="alpha/beta hydrolase"/>
    <property type="match status" value="1"/>
</dbReference>
<keyword evidence="3" id="KW-0153">Cholesterol metabolism</keyword>
<evidence type="ECO:0000256" key="4">
    <source>
        <dbReference type="ARBA" id="ARBA00022630"/>
    </source>
</evidence>
<keyword evidence="9" id="KW-0753">Steroid metabolism</keyword>
<evidence type="ECO:0000256" key="11">
    <source>
        <dbReference type="ARBA" id="ARBA00038856"/>
    </source>
</evidence>
<dbReference type="PANTHER" id="PTHR47470">
    <property type="entry name" value="CHOLESTEROL OXIDASE"/>
    <property type="match status" value="1"/>
</dbReference>
<dbReference type="GO" id="GO:0050660">
    <property type="term" value="F:flavin adenine dinucleotide binding"/>
    <property type="evidence" value="ECO:0007669"/>
    <property type="project" value="InterPro"/>
</dbReference>
<evidence type="ECO:0000313" key="20">
    <source>
        <dbReference type="EMBL" id="MCV7169518.1"/>
    </source>
</evidence>
<dbReference type="EC" id="5.3.3.1" evidence="11"/>
<evidence type="ECO:0000256" key="1">
    <source>
        <dbReference type="ARBA" id="ARBA00001974"/>
    </source>
</evidence>
<dbReference type="InterPro" id="IPR052542">
    <property type="entry name" value="Cholesterol_Oxidase"/>
</dbReference>
<feature type="region of interest" description="Disordered" evidence="16">
    <location>
        <begin position="1"/>
        <end position="21"/>
    </location>
</feature>
<dbReference type="Pfam" id="PF00732">
    <property type="entry name" value="GMC_oxred_N"/>
    <property type="match status" value="1"/>
</dbReference>
<dbReference type="RefSeq" id="WP_264011710.1">
    <property type="nucleotide sequence ID" value="NZ_JACKSJ010000047.1"/>
</dbReference>
<evidence type="ECO:0000256" key="3">
    <source>
        <dbReference type="ARBA" id="ARBA00022548"/>
    </source>
</evidence>
<feature type="compositionally biased region" description="Polar residues" evidence="16">
    <location>
        <begin position="8"/>
        <end position="21"/>
    </location>
</feature>
<dbReference type="Pfam" id="PF12697">
    <property type="entry name" value="Abhydrolase_6"/>
    <property type="match status" value="1"/>
</dbReference>
<dbReference type="InterPro" id="IPR036188">
    <property type="entry name" value="FAD/NAD-bd_sf"/>
</dbReference>
<comment type="caution">
    <text evidence="20">The sequence shown here is derived from an EMBL/GenBank/DDBJ whole genome shotgun (WGS) entry which is preliminary data.</text>
</comment>
<accession>A0A9X3BTD6</accession>
<dbReference type="SUPFAM" id="SSF51905">
    <property type="entry name" value="FAD/NAD(P)-binding domain"/>
    <property type="match status" value="1"/>
</dbReference>
<dbReference type="GO" id="GO:0016995">
    <property type="term" value="F:cholesterol oxidase activity"/>
    <property type="evidence" value="ECO:0007669"/>
    <property type="project" value="UniProtKB-EC"/>
</dbReference>
<keyword evidence="7" id="KW-0443">Lipid metabolism</keyword>
<keyword evidence="10" id="KW-0413">Isomerase</keyword>
<comment type="pathway">
    <text evidence="12">Steroid metabolism; cholesterol degradation.</text>
</comment>
<comment type="similarity">
    <text evidence="2">Belongs to the GMC oxidoreductase family.</text>
</comment>
<feature type="domain" description="Glucose-methanol-choline oxidoreductase N-terminal" evidence="17">
    <location>
        <begin position="105"/>
        <end position="312"/>
    </location>
</feature>
<evidence type="ECO:0000256" key="13">
    <source>
        <dbReference type="ARBA" id="ARBA00049723"/>
    </source>
</evidence>
<sequence length="1148" mass="125090">MPQRHAPEQSQGQPLSRLSSPLTELDGHASVIVIGSGYGGAVTASRLARAGQQVWVLERGRELHPGEFPDTLPEAMANGQLTINGTRIGSPTGLLDMRQYDDIGVLVGCGLGGTSLINANVSLRAEPAVFEQDCWPEELRSADALDEGYRLARAMLQPQQLPESHRDLPKLRLLEKGSAALPSAHFSLPFLNVRFADGPNAAGVGQQKCSMCGDCVSGCNVGAKNTVLMNYLPDAVAHGAKIFTKVAVHHLSRDGDRWKVHYRPQDIGRELFDAEPMTVTADIVVLAAGTLGSTEILLRSDEIGLSDRLGERFSGNADVLAFSYNGPEPVNGIGWGIHGDDRHPVGPCITGLIEVQDGPLDQHMVIEEGAIPGGLGAQLAAFFGIANRLGGVDTDRRWVDEPEELGRELQSLLAGPYRGALNNTMTYLVMAHDGADGTLELDDDDRVRVRWPELDDKKVFDVINDRLEAVATPLRGTYLKNPLQFDEQRQRLITVHPLGGCPMGQDVDTGVVNHKGQVFDGRSATSVHPGLYVADGSVIPTSLGANPLLTITAIAERNVNILAAERGWTIDYEGQTPALPQRPTTVGIGFTERMAGWVMTGDGIPSDPATAAERGKAAHSPMSFLFTITADDLDAFLKNPYRRAELFGTVDVPAVSSDRLQVKAGTFNLLVPNPDRVGMVNMIYTATLEDTREQTFFLRGRKDIRDDRGLDVWSDTTTLYVDLYAGADDTGDLLARGVLTITPEAFANQLRSMRVTGTHDVKEIVAAKARFGRCFATELAGVYGGVASPARLIRTDVPPRKTRALRVPAPQRHPFTTPDGVDLLLTRYHSGDKGPVLVTHGLGVSSTIFTIDTIDTNLVEYLCARGYDVWLLDYRSSIDLPASRTEYTADDIAEHDYPAAVDYVLRNTKGKNTVQVVAHCFGSTAFMCAMLAGLQDVRAAVCSQIATHIDAPFVTRLKSGLRVPRLLERFGIDTMTARAYDHEKLREKLFDQALNLWPMGDERCTSATCHRISFIYALLYEHDQLNALTHQDGLPEMFGITSTSALDHLATMVRHRTVVGADGSDRYMPHLRRLALPLTFIHGAKNACFKPSSTEKTMQALTEANGDGFYRRHLIPDYGHIDCIFGRNAAADVFPYIVGGLEPTARAR</sequence>
<dbReference type="EMBL" id="JACKSJ010000047">
    <property type="protein sequence ID" value="MCV7169518.1"/>
    <property type="molecule type" value="Genomic_DNA"/>
</dbReference>
<keyword evidence="21" id="KW-1185">Reference proteome</keyword>
<evidence type="ECO:0000256" key="2">
    <source>
        <dbReference type="ARBA" id="ARBA00010790"/>
    </source>
</evidence>
<dbReference type="Gene3D" id="3.50.50.60">
    <property type="entry name" value="FAD/NAD(P)-binding domain"/>
    <property type="match status" value="3"/>
</dbReference>
<evidence type="ECO:0000256" key="6">
    <source>
        <dbReference type="ARBA" id="ARBA00023002"/>
    </source>
</evidence>
<organism evidence="20 21">
    <name type="scientific">[Mycobacterium] manitobense</name>
    <dbReference type="NCBI Taxonomy" id="190147"/>
    <lineage>
        <taxon>Bacteria</taxon>
        <taxon>Bacillati</taxon>
        <taxon>Actinomycetota</taxon>
        <taxon>Actinomycetes</taxon>
        <taxon>Mycobacteriales</taxon>
        <taxon>Mycobacteriaceae</taxon>
        <taxon>Mycolicibacterium</taxon>
    </lineage>
</organism>
<dbReference type="InterPro" id="IPR000172">
    <property type="entry name" value="GMC_OxRdtase_N"/>
</dbReference>
<dbReference type="PANTHER" id="PTHR47470:SF1">
    <property type="entry name" value="FAD-DEPENDENT OXIDOREDUCTASE 2 FAD BINDING DOMAIN-CONTAINING PROTEIN"/>
    <property type="match status" value="1"/>
</dbReference>
<proteinExistence type="inferred from homology"/>
<keyword evidence="4" id="KW-0285">Flavoprotein</keyword>
<dbReference type="InterPro" id="IPR000073">
    <property type="entry name" value="AB_hydrolase_1"/>
</dbReference>
<dbReference type="AlphaFoldDB" id="A0A9X3BTD6"/>
<dbReference type="InterPro" id="IPR029058">
    <property type="entry name" value="AB_hydrolase_fold"/>
</dbReference>
<evidence type="ECO:0000256" key="15">
    <source>
        <dbReference type="ARBA" id="ARBA00049778"/>
    </source>
</evidence>
<dbReference type="EC" id="1.1.3.6" evidence="13"/>
<keyword evidence="5" id="KW-0274">FAD</keyword>